<dbReference type="GO" id="GO:0006629">
    <property type="term" value="P:lipid metabolic process"/>
    <property type="evidence" value="ECO:0007669"/>
    <property type="project" value="TreeGrafter"/>
</dbReference>
<evidence type="ECO:0000256" key="2">
    <source>
        <dbReference type="ARBA" id="ARBA00023157"/>
    </source>
</evidence>
<evidence type="ECO:0000256" key="3">
    <source>
        <dbReference type="PIRNR" id="PIRNR036893"/>
    </source>
</evidence>
<evidence type="ECO:0000256" key="1">
    <source>
        <dbReference type="ARBA" id="ARBA00006889"/>
    </source>
</evidence>
<comment type="similarity">
    <text evidence="1 3">Belongs to the calycin superfamily. Lipocalin family.</text>
</comment>
<keyword evidence="2" id="KW-1015">Disulfide bond</keyword>
<evidence type="ECO:0000259" key="4">
    <source>
        <dbReference type="Pfam" id="PF08212"/>
    </source>
</evidence>
<name>A0A8B0M682_PROCL</name>
<dbReference type="InterPro" id="IPR022271">
    <property type="entry name" value="Lipocalin_ApoD"/>
</dbReference>
<dbReference type="Pfam" id="PF08212">
    <property type="entry name" value="Lipocalin_2"/>
    <property type="match status" value="1"/>
</dbReference>
<organism evidence="5">
    <name type="scientific">Procambarus clarkii</name>
    <name type="common">Red swamp crayfish</name>
    <dbReference type="NCBI Taxonomy" id="6728"/>
    <lineage>
        <taxon>Eukaryota</taxon>
        <taxon>Metazoa</taxon>
        <taxon>Ecdysozoa</taxon>
        <taxon>Arthropoda</taxon>
        <taxon>Crustacea</taxon>
        <taxon>Multicrustacea</taxon>
        <taxon>Malacostraca</taxon>
        <taxon>Eumalacostraca</taxon>
        <taxon>Eucarida</taxon>
        <taxon>Decapoda</taxon>
        <taxon>Pleocyemata</taxon>
        <taxon>Astacidea</taxon>
        <taxon>Astacoidea</taxon>
        <taxon>Cambaridae</taxon>
        <taxon>Procambarus</taxon>
    </lineage>
</organism>
<dbReference type="PRINTS" id="PR01273">
    <property type="entry name" value="INVTBRTCOLOR"/>
</dbReference>
<dbReference type="PANTHER" id="PTHR10612:SF34">
    <property type="entry name" value="APOLIPOPROTEIN D"/>
    <property type="match status" value="1"/>
</dbReference>
<dbReference type="SUPFAM" id="SSF50814">
    <property type="entry name" value="Lipocalins"/>
    <property type="match status" value="1"/>
</dbReference>
<feature type="domain" description="Lipocalin/cytosolic fatty-acid binding" evidence="4">
    <location>
        <begin position="36"/>
        <end position="182"/>
    </location>
</feature>
<evidence type="ECO:0000313" key="5">
    <source>
        <dbReference type="EMBL" id="QTW21138.1"/>
    </source>
</evidence>
<feature type="signal peptide" evidence="3">
    <location>
        <begin position="1"/>
        <end position="19"/>
    </location>
</feature>
<keyword evidence="5" id="KW-0449">Lipoprotein</keyword>
<dbReference type="PIRSF" id="PIRSF036893">
    <property type="entry name" value="Lipocalin_ApoD"/>
    <property type="match status" value="1"/>
</dbReference>
<dbReference type="EMBL" id="MW002506">
    <property type="protein sequence ID" value="QTW21138.1"/>
    <property type="molecule type" value="mRNA"/>
</dbReference>
<dbReference type="GO" id="GO:0031409">
    <property type="term" value="F:pigment binding"/>
    <property type="evidence" value="ECO:0007669"/>
    <property type="project" value="InterPro"/>
</dbReference>
<dbReference type="AlphaFoldDB" id="A0A8B0M682"/>
<dbReference type="Gene3D" id="2.40.128.20">
    <property type="match status" value="1"/>
</dbReference>
<protein>
    <submittedName>
        <fullName evidence="5">Apolipoprotein D</fullName>
    </submittedName>
</protein>
<accession>A0A8B0M682</accession>
<dbReference type="PANTHER" id="PTHR10612">
    <property type="entry name" value="APOLIPOPROTEIN D"/>
    <property type="match status" value="1"/>
</dbReference>
<dbReference type="GO" id="GO:0000302">
    <property type="term" value="P:response to reactive oxygen species"/>
    <property type="evidence" value="ECO:0007669"/>
    <property type="project" value="TreeGrafter"/>
</dbReference>
<dbReference type="InterPro" id="IPR000566">
    <property type="entry name" value="Lipocln_cytosolic_FA-bd_dom"/>
</dbReference>
<reference evidence="5" key="1">
    <citation type="journal article" name="Aquaculture">
        <title>Differentially expressed genes in hemocytes of red swamp crayfish Procambarus clarkii following lipopolysaccharide challenge.</title>
        <authorList>
            <person name="Liu Q.-N."/>
            <person name="Tang Y.-Y."/>
            <person name="Li Y.-T."/>
            <person name="Zha X.-H."/>
            <person name="Yang T.-T."/>
            <person name="Zhang D.-Z."/>
            <person name="Wang J.-L."/>
            <person name="Jiang S.-H."/>
            <person name="Zhou C.-L."/>
            <person name="Tang B.-P."/>
            <person name="Dai L.-S."/>
        </authorList>
    </citation>
    <scope>NUCLEOTIDE SEQUENCE</scope>
</reference>
<dbReference type="InterPro" id="IPR003057">
    <property type="entry name" value="Invtbrt_color"/>
</dbReference>
<dbReference type="InterPro" id="IPR012674">
    <property type="entry name" value="Calycin"/>
</dbReference>
<feature type="chain" id="PRO_5033201991" evidence="3">
    <location>
        <begin position="20"/>
        <end position="209"/>
    </location>
</feature>
<dbReference type="OrthoDB" id="565904at2759"/>
<dbReference type="GO" id="GO:0005737">
    <property type="term" value="C:cytoplasm"/>
    <property type="evidence" value="ECO:0007669"/>
    <property type="project" value="TreeGrafter"/>
</dbReference>
<keyword evidence="3" id="KW-0732">Signal</keyword>
<proteinExistence type="evidence at transcript level"/>
<sequence>MGCLSIMLITLIGLVSTQAQVFFRGNCPKTPIIKNFDLHRYLGRWFEQERFFVAYQTVGKCWSGTYLRDKKGKLSVRIDFWDVVFSRPSKLTVEVVQRKPYAEPNRLTYRIPGVPVFEDNYEVLATDYDNWTLEYACVERQPFGHTQIAWILTRKPHPSYDVIHEAKQTLTALGIDISYLRQQDSSCYPDYPTHYRDLPIRKKSSHPVS</sequence>